<evidence type="ECO:0000313" key="2">
    <source>
        <dbReference type="EMBL" id="CAJ1379094.1"/>
    </source>
</evidence>
<feature type="region of interest" description="Disordered" evidence="1">
    <location>
        <begin position="1"/>
        <end position="85"/>
    </location>
</feature>
<dbReference type="EMBL" id="CAUJNA010000597">
    <property type="protein sequence ID" value="CAJ1379094.1"/>
    <property type="molecule type" value="Genomic_DNA"/>
</dbReference>
<accession>A0AA36MNB7</accession>
<dbReference type="Proteomes" id="UP001178507">
    <property type="component" value="Unassembled WGS sequence"/>
</dbReference>
<name>A0AA36MNB7_9DINO</name>
<organism evidence="2 3">
    <name type="scientific">Effrenium voratum</name>
    <dbReference type="NCBI Taxonomy" id="2562239"/>
    <lineage>
        <taxon>Eukaryota</taxon>
        <taxon>Sar</taxon>
        <taxon>Alveolata</taxon>
        <taxon>Dinophyceae</taxon>
        <taxon>Suessiales</taxon>
        <taxon>Symbiodiniaceae</taxon>
        <taxon>Effrenium</taxon>
    </lineage>
</organism>
<dbReference type="AlphaFoldDB" id="A0AA36MNB7"/>
<feature type="non-terminal residue" evidence="2">
    <location>
        <position position="1"/>
    </location>
</feature>
<feature type="compositionally biased region" description="Polar residues" evidence="1">
    <location>
        <begin position="55"/>
        <end position="67"/>
    </location>
</feature>
<reference evidence="2" key="1">
    <citation type="submission" date="2023-08" db="EMBL/GenBank/DDBJ databases">
        <authorList>
            <person name="Chen Y."/>
            <person name="Shah S."/>
            <person name="Dougan E. K."/>
            <person name="Thang M."/>
            <person name="Chan C."/>
        </authorList>
    </citation>
    <scope>NUCLEOTIDE SEQUENCE</scope>
</reference>
<protein>
    <submittedName>
        <fullName evidence="2">Uncharacterized protein</fullName>
    </submittedName>
</protein>
<keyword evidence="3" id="KW-1185">Reference proteome</keyword>
<evidence type="ECO:0000313" key="3">
    <source>
        <dbReference type="Proteomes" id="UP001178507"/>
    </source>
</evidence>
<proteinExistence type="predicted"/>
<evidence type="ECO:0000256" key="1">
    <source>
        <dbReference type="SAM" id="MobiDB-lite"/>
    </source>
</evidence>
<comment type="caution">
    <text evidence="2">The sequence shown here is derived from an EMBL/GenBank/DDBJ whole genome shotgun (WGS) entry which is preliminary data.</text>
</comment>
<sequence length="232" mass="26078">SSAPAMSGVTEEERWGQWEPQEDWGPTHQEGWHQPQELQQEVTGGDGEEWWTGDRTWQQGPEPSASGSARDAGTTKKRKSTGNAYELRAVRHRLESQVKEVGKLQAVVEREKQNTAYWWGLYNETNQKAIASGTHLIAENERLTALAKTEAEKAERLQQEVLQHGATLQKFTRANRDFAVECQRLREVVDRMEAGRKAELADVVTRHALELARIEASGTSSKSKSRKKGEGS</sequence>
<gene>
    <name evidence="2" type="ORF">EVOR1521_LOCUS7445</name>
</gene>